<proteinExistence type="predicted"/>
<dbReference type="GeneID" id="34235824"/>
<dbReference type="SUPFAM" id="SSF55781">
    <property type="entry name" value="GAF domain-like"/>
    <property type="match status" value="1"/>
</dbReference>
<dbReference type="RefSeq" id="WP_013596224.1">
    <property type="nucleotide sequence ID" value="NC_015138.1"/>
</dbReference>
<evidence type="ECO:0000256" key="1">
    <source>
        <dbReference type="SAM" id="MobiDB-lite"/>
    </source>
</evidence>
<dbReference type="AlphaFoldDB" id="F0Q2H9"/>
<name>F0Q2H9_PARA1</name>
<evidence type="ECO:0000313" key="3">
    <source>
        <dbReference type="Proteomes" id="UP000002482"/>
    </source>
</evidence>
<dbReference type="Gene3D" id="3.30.450.40">
    <property type="match status" value="1"/>
</dbReference>
<reference evidence="2" key="1">
    <citation type="submission" date="2011-02" db="EMBL/GenBank/DDBJ databases">
        <title>Complete sequence of Acidovorax avenae subsp. avenae ATCC 19860.</title>
        <authorList>
            <consortium name="US DOE Joint Genome Institute"/>
            <person name="Lucas S."/>
            <person name="Copeland A."/>
            <person name="Lapidus A."/>
            <person name="Cheng J.-F."/>
            <person name="Goodwin L."/>
            <person name="Pitluck S."/>
            <person name="Chertkov O."/>
            <person name="Held B."/>
            <person name="Detter J.C."/>
            <person name="Han C."/>
            <person name="Tapia R."/>
            <person name="Land M."/>
            <person name="Hauser L."/>
            <person name="Kyrpides N."/>
            <person name="Ivanova N."/>
            <person name="Ovchinnikova G."/>
            <person name="Pagani I."/>
            <person name="Gordon S."/>
            <person name="Woyke T."/>
        </authorList>
    </citation>
    <scope>NUCLEOTIDE SEQUENCE</scope>
    <source>
        <strain evidence="2">ATCC 19860</strain>
    </source>
</reference>
<sequence length="180" mass="19603">MPPLLDLTSPQLLAILRGRGLDAGMEALNANVAHRYTGIFRVDGPRLFNVHVYDKLGQARPEALAVVELADSFCQFVLRDGELLTANSLHEDKLVHSPFRGVVVAYHGVPIGDNAGGLWGTLCHFDYEERELTPAQYELLKAAGHMLYPFVRRLHGGPVPDAEPGARAPSTSPLPFPSVS</sequence>
<evidence type="ECO:0000313" key="2">
    <source>
        <dbReference type="EMBL" id="ADX47746.1"/>
    </source>
</evidence>
<dbReference type="InterPro" id="IPR029016">
    <property type="entry name" value="GAF-like_dom_sf"/>
</dbReference>
<keyword evidence="3" id="KW-1185">Reference proteome</keyword>
<organism evidence="2 3">
    <name type="scientific">Paracidovorax avenae (strain ATCC 19860 / DSM 7227 / CCUG 15838 / JCM 20985 / LMG 2117 / NCPPB 1011)</name>
    <name type="common">Acidovorax avenae</name>
    <dbReference type="NCBI Taxonomy" id="643561"/>
    <lineage>
        <taxon>Bacteria</taxon>
        <taxon>Pseudomonadati</taxon>
        <taxon>Pseudomonadota</taxon>
        <taxon>Betaproteobacteria</taxon>
        <taxon>Burkholderiales</taxon>
        <taxon>Comamonadaceae</taxon>
        <taxon>Paracidovorax</taxon>
    </lineage>
</organism>
<dbReference type="EMBL" id="CP002521">
    <property type="protein sequence ID" value="ADX47746.1"/>
    <property type="molecule type" value="Genomic_DNA"/>
</dbReference>
<dbReference type="Proteomes" id="UP000002482">
    <property type="component" value="Chromosome"/>
</dbReference>
<accession>F0Q2H9</accession>
<feature type="region of interest" description="Disordered" evidence="1">
    <location>
        <begin position="159"/>
        <end position="180"/>
    </location>
</feature>
<dbReference type="KEGG" id="aaa:Acav_3855"/>
<gene>
    <name evidence="2" type="ordered locus">Acav_3855</name>
</gene>
<dbReference type="OrthoDB" id="8810170at2"/>
<protein>
    <submittedName>
        <fullName evidence="2">GAF domain protein</fullName>
    </submittedName>
</protein>
<dbReference type="HOGENOM" id="CLU_1493082_0_0_4"/>